<evidence type="ECO:0000313" key="1">
    <source>
        <dbReference type="EMBL" id="VDN28151.1"/>
    </source>
</evidence>
<organism evidence="1 2">
    <name type="scientific">Cylicostephanus goldi</name>
    <name type="common">Nematode worm</name>
    <dbReference type="NCBI Taxonomy" id="71465"/>
    <lineage>
        <taxon>Eukaryota</taxon>
        <taxon>Metazoa</taxon>
        <taxon>Ecdysozoa</taxon>
        <taxon>Nematoda</taxon>
        <taxon>Chromadorea</taxon>
        <taxon>Rhabditida</taxon>
        <taxon>Rhabditina</taxon>
        <taxon>Rhabditomorpha</taxon>
        <taxon>Strongyloidea</taxon>
        <taxon>Strongylidae</taxon>
        <taxon>Cylicostephanus</taxon>
    </lineage>
</organism>
<reference evidence="1 2" key="1">
    <citation type="submission" date="2018-11" db="EMBL/GenBank/DDBJ databases">
        <authorList>
            <consortium name="Pathogen Informatics"/>
        </authorList>
    </citation>
    <scope>NUCLEOTIDE SEQUENCE [LARGE SCALE GENOMIC DNA]</scope>
</reference>
<gene>
    <name evidence="1" type="ORF">CGOC_LOCUS10869</name>
</gene>
<keyword evidence="2" id="KW-1185">Reference proteome</keyword>
<dbReference type="AlphaFoldDB" id="A0A3P7N9U1"/>
<name>A0A3P7N9U1_CYLGO</name>
<evidence type="ECO:0000313" key="2">
    <source>
        <dbReference type="Proteomes" id="UP000271889"/>
    </source>
</evidence>
<proteinExistence type="predicted"/>
<protein>
    <submittedName>
        <fullName evidence="1">Uncharacterized protein</fullName>
    </submittedName>
</protein>
<accession>A0A3P7N9U1</accession>
<dbReference type="Proteomes" id="UP000271889">
    <property type="component" value="Unassembled WGS sequence"/>
</dbReference>
<dbReference type="EMBL" id="UYRV01113321">
    <property type="protein sequence ID" value="VDN28151.1"/>
    <property type="molecule type" value="Genomic_DNA"/>
</dbReference>
<sequence>MTTAKPQQRQFMLFSKFSTEVRPPVMVERTHILSMKFEEIAESEEEDIQVRNWTRIKKTVFSHFSSWKKEEVIHNAF</sequence>